<dbReference type="Pfam" id="PF21806">
    <property type="entry name" value="DUF6879"/>
    <property type="match status" value="1"/>
</dbReference>
<protein>
    <recommendedName>
        <fullName evidence="1">DUF6879 domain-containing protein</fullName>
    </recommendedName>
</protein>
<dbReference type="AlphaFoldDB" id="A0A7K0DBZ8"/>
<name>A0A7K0DBZ8_9NOCA</name>
<dbReference type="InterPro" id="IPR049244">
    <property type="entry name" value="DUF6879"/>
</dbReference>
<evidence type="ECO:0000313" key="2">
    <source>
        <dbReference type="EMBL" id="MQY22822.1"/>
    </source>
</evidence>
<accession>A0A7K0DBZ8</accession>
<keyword evidence="3" id="KW-1185">Reference proteome</keyword>
<dbReference type="Proteomes" id="UP000438448">
    <property type="component" value="Unassembled WGS sequence"/>
</dbReference>
<reference evidence="2 3" key="1">
    <citation type="submission" date="2019-10" db="EMBL/GenBank/DDBJ databases">
        <title>Nocardia macrotermitis sp. nov. and Nocardia aurantia sp. nov., isolated from the gut of fungus growing-termite Macrotermes natalensis.</title>
        <authorList>
            <person name="Benndorf R."/>
            <person name="Schwitalla J."/>
            <person name="Martin K."/>
            <person name="De Beer W."/>
            <person name="Kaster A.-K."/>
            <person name="Vollmers J."/>
            <person name="Poulsen M."/>
            <person name="Beemelmanns C."/>
        </authorList>
    </citation>
    <scope>NUCLEOTIDE SEQUENCE [LARGE SCALE GENOMIC DNA]</scope>
    <source>
        <strain evidence="2 3">RB20</strain>
    </source>
</reference>
<feature type="domain" description="DUF6879" evidence="1">
    <location>
        <begin position="1"/>
        <end position="148"/>
    </location>
</feature>
<comment type="caution">
    <text evidence="2">The sequence shown here is derived from an EMBL/GenBank/DDBJ whole genome shotgun (WGS) entry which is preliminary data.</text>
</comment>
<proteinExistence type="predicted"/>
<organism evidence="2 3">
    <name type="scientific">Nocardia macrotermitis</name>
    <dbReference type="NCBI Taxonomy" id="2585198"/>
    <lineage>
        <taxon>Bacteria</taxon>
        <taxon>Bacillati</taxon>
        <taxon>Actinomycetota</taxon>
        <taxon>Actinomycetes</taxon>
        <taxon>Mycobacteriales</taxon>
        <taxon>Nocardiaceae</taxon>
        <taxon>Nocardia</taxon>
    </lineage>
</organism>
<evidence type="ECO:0000313" key="3">
    <source>
        <dbReference type="Proteomes" id="UP000438448"/>
    </source>
</evidence>
<gene>
    <name evidence="2" type="ORF">NRB20_59450</name>
</gene>
<dbReference type="EMBL" id="WEGK01000015">
    <property type="protein sequence ID" value="MQY22822.1"/>
    <property type="molecule type" value="Genomic_DNA"/>
</dbReference>
<evidence type="ECO:0000259" key="1">
    <source>
        <dbReference type="Pfam" id="PF21806"/>
    </source>
</evidence>
<sequence>MEVRDAYGVPDEDEAFRAFINDEPYDYRTWFHDWYTFVADLTARGVSVSRVRVISVPHSVYQRWSLVIAALNVEAGEDVRYIPRHLAGEVPADDYWLLDNEAVAFNLSDKNGRGIGKSAVTTDPVIVGQCLRIKERLWGMSAPYAEYAQ</sequence>